<evidence type="ECO:0000313" key="2">
    <source>
        <dbReference type="EMBL" id="OWM76340.1"/>
    </source>
</evidence>
<reference evidence="3" key="1">
    <citation type="journal article" date="2017" name="Plant J.">
        <title>The pomegranate (Punica granatum L.) genome and the genomics of punicalagin biosynthesis.</title>
        <authorList>
            <person name="Qin G."/>
            <person name="Xu C."/>
            <person name="Ming R."/>
            <person name="Tang H."/>
            <person name="Guyot R."/>
            <person name="Kramer E.M."/>
            <person name="Hu Y."/>
            <person name="Yi X."/>
            <person name="Qi Y."/>
            <person name="Xu X."/>
            <person name="Gao Z."/>
            <person name="Pan H."/>
            <person name="Jian J."/>
            <person name="Tian Y."/>
            <person name="Yue Z."/>
            <person name="Xu Y."/>
        </authorList>
    </citation>
    <scope>NUCLEOTIDE SEQUENCE [LARGE SCALE GENOMIC DNA]</scope>
    <source>
        <strain evidence="3">cv. Dabenzi</strain>
    </source>
</reference>
<dbReference type="EMBL" id="MTKT01003207">
    <property type="protein sequence ID" value="OWM76340.1"/>
    <property type="molecule type" value="Genomic_DNA"/>
</dbReference>
<gene>
    <name evidence="2" type="ORF">CDL15_Pgr028210</name>
</gene>
<dbReference type="AlphaFoldDB" id="A0A218WVG3"/>
<organism evidence="2 3">
    <name type="scientific">Punica granatum</name>
    <name type="common">Pomegranate</name>
    <dbReference type="NCBI Taxonomy" id="22663"/>
    <lineage>
        <taxon>Eukaryota</taxon>
        <taxon>Viridiplantae</taxon>
        <taxon>Streptophyta</taxon>
        <taxon>Embryophyta</taxon>
        <taxon>Tracheophyta</taxon>
        <taxon>Spermatophyta</taxon>
        <taxon>Magnoliopsida</taxon>
        <taxon>eudicotyledons</taxon>
        <taxon>Gunneridae</taxon>
        <taxon>Pentapetalae</taxon>
        <taxon>rosids</taxon>
        <taxon>malvids</taxon>
        <taxon>Myrtales</taxon>
        <taxon>Lythraceae</taxon>
        <taxon>Punica</taxon>
    </lineage>
</organism>
<protein>
    <submittedName>
        <fullName evidence="2">Uncharacterized protein</fullName>
    </submittedName>
</protein>
<proteinExistence type="predicted"/>
<comment type="caution">
    <text evidence="2">The sequence shown here is derived from an EMBL/GenBank/DDBJ whole genome shotgun (WGS) entry which is preliminary data.</text>
</comment>
<dbReference type="Proteomes" id="UP000197138">
    <property type="component" value="Unassembled WGS sequence"/>
</dbReference>
<evidence type="ECO:0000256" key="1">
    <source>
        <dbReference type="SAM" id="MobiDB-lite"/>
    </source>
</evidence>
<feature type="compositionally biased region" description="Low complexity" evidence="1">
    <location>
        <begin position="50"/>
        <end position="63"/>
    </location>
</feature>
<evidence type="ECO:0000313" key="3">
    <source>
        <dbReference type="Proteomes" id="UP000197138"/>
    </source>
</evidence>
<feature type="compositionally biased region" description="Polar residues" evidence="1">
    <location>
        <begin position="64"/>
        <end position="81"/>
    </location>
</feature>
<sequence>MTRNRRMTLSPLQICSEKERVRFGREREIAPSGKHLFAPPKTNRRRRRAATTSGIPSSTVSSSNLSAKTMETVTSSEDNRR</sequence>
<accession>A0A218WVG3</accession>
<name>A0A218WVG3_PUNGR</name>
<feature type="region of interest" description="Disordered" evidence="1">
    <location>
        <begin position="33"/>
        <end position="81"/>
    </location>
</feature>